<name>A0ABD2B9C7_VESMC</name>
<dbReference type="AlphaFoldDB" id="A0ABD2B9C7"/>
<protein>
    <submittedName>
        <fullName evidence="1">Uncharacterized protein</fullName>
    </submittedName>
</protein>
<evidence type="ECO:0000313" key="2">
    <source>
        <dbReference type="Proteomes" id="UP001607303"/>
    </source>
</evidence>
<keyword evidence="2" id="KW-1185">Reference proteome</keyword>
<accession>A0ABD2B9C7</accession>
<sequence length="86" mass="10259">MLTMFLDDNLNSSCLENYRYHNSTYCKIIGRFTIDTEVNEEEIEKQRVEDKDYEPTLVYGSIDDRFFLNNNDTKDKFNSNQNDVDI</sequence>
<proteinExistence type="predicted"/>
<gene>
    <name evidence="1" type="ORF">V1477_016494</name>
</gene>
<dbReference type="EMBL" id="JAYRBN010000097">
    <property type="protein sequence ID" value="KAL2729314.1"/>
    <property type="molecule type" value="Genomic_DNA"/>
</dbReference>
<comment type="caution">
    <text evidence="1">The sequence shown here is derived from an EMBL/GenBank/DDBJ whole genome shotgun (WGS) entry which is preliminary data.</text>
</comment>
<organism evidence="1 2">
    <name type="scientific">Vespula maculifrons</name>
    <name type="common">Eastern yellow jacket</name>
    <name type="synonym">Wasp</name>
    <dbReference type="NCBI Taxonomy" id="7453"/>
    <lineage>
        <taxon>Eukaryota</taxon>
        <taxon>Metazoa</taxon>
        <taxon>Ecdysozoa</taxon>
        <taxon>Arthropoda</taxon>
        <taxon>Hexapoda</taxon>
        <taxon>Insecta</taxon>
        <taxon>Pterygota</taxon>
        <taxon>Neoptera</taxon>
        <taxon>Endopterygota</taxon>
        <taxon>Hymenoptera</taxon>
        <taxon>Apocrita</taxon>
        <taxon>Aculeata</taxon>
        <taxon>Vespoidea</taxon>
        <taxon>Vespidae</taxon>
        <taxon>Vespinae</taxon>
        <taxon>Vespula</taxon>
    </lineage>
</organism>
<reference evidence="1 2" key="1">
    <citation type="journal article" date="2024" name="Ann. Entomol. Soc. Am.">
        <title>Genomic analyses of the southern and eastern yellowjacket wasps (Hymenoptera: Vespidae) reveal evolutionary signatures of social life.</title>
        <authorList>
            <person name="Catto M.A."/>
            <person name="Caine P.B."/>
            <person name="Orr S.E."/>
            <person name="Hunt B.G."/>
            <person name="Goodisman M.A.D."/>
        </authorList>
    </citation>
    <scope>NUCLEOTIDE SEQUENCE [LARGE SCALE GENOMIC DNA]</scope>
    <source>
        <strain evidence="1">232</strain>
        <tissue evidence="1">Head and thorax</tissue>
    </source>
</reference>
<evidence type="ECO:0000313" key="1">
    <source>
        <dbReference type="EMBL" id="KAL2729314.1"/>
    </source>
</evidence>
<dbReference type="Proteomes" id="UP001607303">
    <property type="component" value="Unassembled WGS sequence"/>
</dbReference>